<dbReference type="Proteomes" id="UP000635477">
    <property type="component" value="Unassembled WGS sequence"/>
</dbReference>
<dbReference type="Pfam" id="PF26639">
    <property type="entry name" value="Het-6_barrel"/>
    <property type="match status" value="1"/>
</dbReference>
<reference evidence="2" key="2">
    <citation type="submission" date="2020-05" db="EMBL/GenBank/DDBJ databases">
        <authorList>
            <person name="Kim H.-S."/>
            <person name="Proctor R.H."/>
            <person name="Brown D.W."/>
        </authorList>
    </citation>
    <scope>NUCLEOTIDE SEQUENCE</scope>
    <source>
        <strain evidence="2">NRRL 22465</strain>
    </source>
</reference>
<dbReference type="EMBL" id="JABEYC010000796">
    <property type="protein sequence ID" value="KAF4974162.1"/>
    <property type="molecule type" value="Genomic_DNA"/>
</dbReference>
<dbReference type="PANTHER" id="PTHR24148:SF64">
    <property type="entry name" value="HETEROKARYON INCOMPATIBILITY DOMAIN-CONTAINING PROTEIN"/>
    <property type="match status" value="1"/>
</dbReference>
<sequence>MTSLSIYKPLDKTKKQIRILHLLPGTFDDDIRCDLSVEPVQTNFEALSYVWGDVSFKQVIQVQGQQISVTTNVELALRHIRSPTQTRRLWVDAVCINQTDNNERNHQVGMMAAIYKGAERVLVWLGLNTGNIRSLEAIQQLSTNPDLHWDTENEPNSGSGAVDSVLDLINWLRNDWYTRIWTLQEALLAKSLVYICGSFVFHKDEIDCVLYSFFDHFVLKKCCHATSIEGEARAGNLRVDLYRSLQTVAILVEFQRGTGSSPFLDIASAFRYRLATNPRDKVYGVLGLANDISPNIIDYNLSITETYLLTTISHMESTGNLDVLSHVLPRSEGGLMYPLGRIKYDLPTWVPDWSDHRPYEYWRLMALRQRQALTKLYSACRSTSISRLERHSPTSLGLDGFFCDEITELSPPMHCEQMRYDPEVLEDWRMIAGVDNYPERPYISGSTLLDAYWRTLCMDIDPRKGTAEPRERADLDTRALNNDWWWEHLQQRRYEDVPGLSSKLRTNIFDDFTSHVAFVTSGRRLFKSNNCYLGLAPEDAQKGDQVWILCGGRLPLILRCVKEESGEISKTKYQFVGDSYVHGIMDGEFVKQEIERGTEPRPVVLI</sequence>
<reference evidence="2" key="1">
    <citation type="journal article" date="2020" name="BMC Genomics">
        <title>Correction to: Identification and distribution of gene clusters required for synthesis of sphingolipid metabolism inhibitors in diverse species of the filamentous fungus Fusarium.</title>
        <authorList>
            <person name="Kim H.S."/>
            <person name="Lohmar J.M."/>
            <person name="Busman M."/>
            <person name="Brown D.W."/>
            <person name="Naumann T.A."/>
            <person name="Divon H.H."/>
            <person name="Lysoe E."/>
            <person name="Uhlig S."/>
            <person name="Proctor R.H."/>
        </authorList>
    </citation>
    <scope>NUCLEOTIDE SEQUENCE</scope>
    <source>
        <strain evidence="2">NRRL 22465</strain>
    </source>
</reference>
<proteinExistence type="predicted"/>
<evidence type="ECO:0000259" key="1">
    <source>
        <dbReference type="Pfam" id="PF06985"/>
    </source>
</evidence>
<feature type="domain" description="Heterokaryon incompatibility" evidence="1">
    <location>
        <begin position="44"/>
        <end position="185"/>
    </location>
</feature>
<dbReference type="AlphaFoldDB" id="A0A8H4UD05"/>
<dbReference type="Pfam" id="PF06985">
    <property type="entry name" value="HET"/>
    <property type="match status" value="1"/>
</dbReference>
<organism evidence="2 3">
    <name type="scientific">Fusarium zealandicum</name>
    <dbReference type="NCBI Taxonomy" id="1053134"/>
    <lineage>
        <taxon>Eukaryota</taxon>
        <taxon>Fungi</taxon>
        <taxon>Dikarya</taxon>
        <taxon>Ascomycota</taxon>
        <taxon>Pezizomycotina</taxon>
        <taxon>Sordariomycetes</taxon>
        <taxon>Hypocreomycetidae</taxon>
        <taxon>Hypocreales</taxon>
        <taxon>Nectriaceae</taxon>
        <taxon>Fusarium</taxon>
        <taxon>Fusarium staphyleae species complex</taxon>
    </lineage>
</organism>
<evidence type="ECO:0000313" key="2">
    <source>
        <dbReference type="EMBL" id="KAF4974162.1"/>
    </source>
</evidence>
<gene>
    <name evidence="2" type="ORF">FZEAL_8900</name>
</gene>
<name>A0A8H4UD05_9HYPO</name>
<keyword evidence="3" id="KW-1185">Reference proteome</keyword>
<comment type="caution">
    <text evidence="2">The sequence shown here is derived from an EMBL/GenBank/DDBJ whole genome shotgun (WGS) entry which is preliminary data.</text>
</comment>
<protein>
    <recommendedName>
        <fullName evidence="1">Heterokaryon incompatibility domain-containing protein</fullName>
    </recommendedName>
</protein>
<dbReference type="InterPro" id="IPR010730">
    <property type="entry name" value="HET"/>
</dbReference>
<dbReference type="PANTHER" id="PTHR24148">
    <property type="entry name" value="ANKYRIN REPEAT DOMAIN-CONTAINING PROTEIN 39 HOMOLOG-RELATED"/>
    <property type="match status" value="1"/>
</dbReference>
<accession>A0A8H4UD05</accession>
<dbReference type="OrthoDB" id="2157530at2759"/>
<dbReference type="InterPro" id="IPR052895">
    <property type="entry name" value="HetReg/Transcr_Mod"/>
</dbReference>
<evidence type="ECO:0000313" key="3">
    <source>
        <dbReference type="Proteomes" id="UP000635477"/>
    </source>
</evidence>